<dbReference type="InterPro" id="IPR013762">
    <property type="entry name" value="Integrase-like_cat_sf"/>
</dbReference>
<dbReference type="EMBL" id="JAEPIV010000001">
    <property type="protein sequence ID" value="MBK4717473.1"/>
    <property type="molecule type" value="Genomic_DNA"/>
</dbReference>
<proteinExistence type="predicted"/>
<evidence type="ECO:0000256" key="2">
    <source>
        <dbReference type="SAM" id="MobiDB-lite"/>
    </source>
</evidence>
<evidence type="ECO:0000313" key="4">
    <source>
        <dbReference type="EMBL" id="MBK4717473.1"/>
    </source>
</evidence>
<gene>
    <name evidence="4" type="ORF">JJL56_01180</name>
</gene>
<accession>A0ABS1HT08</accession>
<evidence type="ECO:0000259" key="3">
    <source>
        <dbReference type="Pfam" id="PF20172"/>
    </source>
</evidence>
<name>A0ABS1HT08_9PROT</name>
<comment type="caution">
    <text evidence="4">The sequence shown here is derived from an EMBL/GenBank/DDBJ whole genome shotgun (WGS) entry which is preliminary data.</text>
</comment>
<feature type="region of interest" description="Disordered" evidence="2">
    <location>
        <begin position="285"/>
        <end position="309"/>
    </location>
</feature>
<protein>
    <submittedName>
        <fullName evidence="4">Site-specific integrase</fullName>
    </submittedName>
</protein>
<dbReference type="CDD" id="cd01184">
    <property type="entry name" value="INT_C_like_1"/>
    <property type="match status" value="1"/>
</dbReference>
<sequence>MRTPHVALIRGLYHFRIRIPSCLCKRFGRVELKRSLATTDRAAAQRRGLRLSQAALALFDAVRRDAQLESGAIATMVRAFFALPLDAPDTTFIAAGRNAVGDGASAEPSDHIASPPLPHPAIAGDTWRDVLDTLDDSLAGGARPLTLLRDLLRVEIEAALRAIGCAPTEFRGQSDVLGERGLAGFAPEAGRPQPAPSCGVPPAGLGPKAWQDVAALAEAVITEKRLPAKMAEKYRSAARAFIDVIGSKPVWLCTEDDVLNFKDTLLDAPARFNTQHKFASIREAAADNRQRRDARAADARQPKPLPTLSTKTINANYLSPLRQIFAYAAANRATPSKINAAATVRALGVGGESKRHKVDKRLPFAHDDLRTLFNSPLFVGALSPKRLHGAGTHLEAGWRFWLPLGMYLMGLRPNEMGQAEVGDVVVELGWPCLRVTPDAADEDGEKDRSDVKKRVKTVAGERTLPIHPELLRLGFLDLVEAQRSRGASRILGDWRPGCDGTYSMTSSKVFNRVGGYLDRIGIKSQRHALYSLRHNYKNTLRRSGVFPDQQNLLMGHEDASVAAIYGSRELSAGLIQAVIDLDLDGITLDHIPARFSGPTRTFRVRARTVTIGGTVSITKALSSSG</sequence>
<dbReference type="InterPro" id="IPR046668">
    <property type="entry name" value="DUF6538"/>
</dbReference>
<dbReference type="InterPro" id="IPR011010">
    <property type="entry name" value="DNA_brk_join_enz"/>
</dbReference>
<dbReference type="SUPFAM" id="SSF56349">
    <property type="entry name" value="DNA breaking-rejoining enzymes"/>
    <property type="match status" value="1"/>
</dbReference>
<evidence type="ECO:0000256" key="1">
    <source>
        <dbReference type="ARBA" id="ARBA00023172"/>
    </source>
</evidence>
<keyword evidence="1" id="KW-0233">DNA recombination</keyword>
<feature type="compositionally biased region" description="Basic and acidic residues" evidence="2">
    <location>
        <begin position="285"/>
        <end position="301"/>
    </location>
</feature>
<dbReference type="RefSeq" id="WP_200483872.1">
    <property type="nucleotide sequence ID" value="NZ_JAEPIV010000001.1"/>
</dbReference>
<dbReference type="Pfam" id="PF20172">
    <property type="entry name" value="DUF6538"/>
    <property type="match status" value="1"/>
</dbReference>
<reference evidence="4 5" key="1">
    <citation type="submission" date="2021-01" db="EMBL/GenBank/DDBJ databases">
        <title>Azospirillum sp. YIM DDC1 draft genome.</title>
        <authorList>
            <person name="Wang Y.-X."/>
        </authorList>
    </citation>
    <scope>NUCLEOTIDE SEQUENCE [LARGE SCALE GENOMIC DNA]</scope>
    <source>
        <strain evidence="4 5">YIM DDC1</strain>
    </source>
</reference>
<keyword evidence="5" id="KW-1185">Reference proteome</keyword>
<dbReference type="Gene3D" id="1.10.443.10">
    <property type="entry name" value="Intergrase catalytic core"/>
    <property type="match status" value="1"/>
</dbReference>
<feature type="domain" description="DUF6538" evidence="3">
    <location>
        <begin position="5"/>
        <end position="64"/>
    </location>
</feature>
<evidence type="ECO:0000313" key="5">
    <source>
        <dbReference type="Proteomes" id="UP000654452"/>
    </source>
</evidence>
<dbReference type="Proteomes" id="UP000654452">
    <property type="component" value="Unassembled WGS sequence"/>
</dbReference>
<organism evidence="4 5">
    <name type="scientific">Azospirillum aestuarii</name>
    <dbReference type="NCBI Taxonomy" id="2802052"/>
    <lineage>
        <taxon>Bacteria</taxon>
        <taxon>Pseudomonadati</taxon>
        <taxon>Pseudomonadota</taxon>
        <taxon>Alphaproteobacteria</taxon>
        <taxon>Rhodospirillales</taxon>
        <taxon>Azospirillaceae</taxon>
        <taxon>Azospirillum</taxon>
    </lineage>
</organism>